<sequence>MSLARLAHGVDVLSQEKPSGSLKSGSGQYHPSCRTASPRRKPDGSGDAGATRAAVAGGRRGPGRLGGAPGPRRSRGSPHGHSLLSCQGSVPLSRSR</sequence>
<reference evidence="2 3" key="1">
    <citation type="submission" date="2019-09" db="EMBL/GenBank/DDBJ databases">
        <authorList>
            <person name="Duangmal K."/>
            <person name="Teo W.F.A."/>
            <person name="Lipun K."/>
        </authorList>
    </citation>
    <scope>NUCLEOTIDE SEQUENCE [LARGE SCALE GENOMIC DNA]</scope>
    <source>
        <strain evidence="2 3">K1PN6</strain>
    </source>
</reference>
<feature type="compositionally biased region" description="Low complexity" evidence="1">
    <location>
        <begin position="48"/>
        <end position="57"/>
    </location>
</feature>
<dbReference type="AlphaFoldDB" id="A0A5N8X115"/>
<evidence type="ECO:0000256" key="1">
    <source>
        <dbReference type="SAM" id="MobiDB-lite"/>
    </source>
</evidence>
<dbReference type="EMBL" id="VMNX01000165">
    <property type="protein sequence ID" value="MPY52992.1"/>
    <property type="molecule type" value="Genomic_DNA"/>
</dbReference>
<protein>
    <submittedName>
        <fullName evidence="2">Uncharacterized protein</fullName>
    </submittedName>
</protein>
<feature type="compositionally biased region" description="Polar residues" evidence="1">
    <location>
        <begin position="84"/>
        <end position="96"/>
    </location>
</feature>
<name>A0A5N8X115_9ACTN</name>
<organism evidence="2 3">
    <name type="scientific">Streptomyces acidicola</name>
    <dbReference type="NCBI Taxonomy" id="2596892"/>
    <lineage>
        <taxon>Bacteria</taxon>
        <taxon>Bacillati</taxon>
        <taxon>Actinomycetota</taxon>
        <taxon>Actinomycetes</taxon>
        <taxon>Kitasatosporales</taxon>
        <taxon>Streptomycetaceae</taxon>
        <taxon>Streptomyces</taxon>
    </lineage>
</organism>
<feature type="region of interest" description="Disordered" evidence="1">
    <location>
        <begin position="1"/>
        <end position="96"/>
    </location>
</feature>
<comment type="caution">
    <text evidence="2">The sequence shown here is derived from an EMBL/GenBank/DDBJ whole genome shotgun (WGS) entry which is preliminary data.</text>
</comment>
<feature type="compositionally biased region" description="Polar residues" evidence="1">
    <location>
        <begin position="16"/>
        <end position="29"/>
    </location>
</feature>
<accession>A0A5N8X115</accession>
<proteinExistence type="predicted"/>
<evidence type="ECO:0000313" key="3">
    <source>
        <dbReference type="Proteomes" id="UP000373149"/>
    </source>
</evidence>
<feature type="compositionally biased region" description="Gly residues" evidence="1">
    <location>
        <begin position="58"/>
        <end position="69"/>
    </location>
</feature>
<gene>
    <name evidence="2" type="ORF">FPZ41_32285</name>
</gene>
<evidence type="ECO:0000313" key="2">
    <source>
        <dbReference type="EMBL" id="MPY52992.1"/>
    </source>
</evidence>
<keyword evidence="3" id="KW-1185">Reference proteome</keyword>
<dbReference type="Proteomes" id="UP000373149">
    <property type="component" value="Unassembled WGS sequence"/>
</dbReference>